<gene>
    <name evidence="1" type="ORF">MECH1_V1_2712</name>
</gene>
<accession>A0ABP1CBA0</accession>
<reference evidence="1 2" key="1">
    <citation type="submission" date="2024-04" db="EMBL/GenBank/DDBJ databases">
        <authorList>
            <person name="Cremers G."/>
        </authorList>
    </citation>
    <scope>NUCLEOTIDE SEQUENCE [LARGE SCALE GENOMIC DNA]</scope>
    <source>
        <strain evidence="1">MeCH1-AG</strain>
    </source>
</reference>
<keyword evidence="2" id="KW-1185">Reference proteome</keyword>
<protein>
    <submittedName>
        <fullName evidence="1">Uncharacterized protein</fullName>
    </submittedName>
</protein>
<name>A0ABP1CBA0_9GAMM</name>
<sequence length="202" mass="22587">MQYADFLQPAPLAGDRIALGNQGSAIGSSRAGMQDLTEGVASDAEAEVFRLCERMRGGSAFVPETHLIKRPITMEPIVHQLTELCRDLTVSQFRLAIPPLMVRLPAHPHIGSPERAADCIVAVFSRLQLNHPTIGIRLTRYERLLAESLWSWNRDGGALSEQEKVMTLEMSEAELNRLQAWFERVRTLFDGSALFYGAIRQQ</sequence>
<proteinExistence type="predicted"/>
<dbReference type="Proteomes" id="UP001497493">
    <property type="component" value="Chromosome"/>
</dbReference>
<evidence type="ECO:0000313" key="1">
    <source>
        <dbReference type="EMBL" id="CAL1241488.1"/>
    </source>
</evidence>
<dbReference type="EMBL" id="OZ026884">
    <property type="protein sequence ID" value="CAL1241488.1"/>
    <property type="molecule type" value="Genomic_DNA"/>
</dbReference>
<evidence type="ECO:0000313" key="2">
    <source>
        <dbReference type="Proteomes" id="UP001497493"/>
    </source>
</evidence>
<organism evidence="1 2">
    <name type="scientific">Candidatus Methylocalor cossyra</name>
    <dbReference type="NCBI Taxonomy" id="3108543"/>
    <lineage>
        <taxon>Bacteria</taxon>
        <taxon>Pseudomonadati</taxon>
        <taxon>Pseudomonadota</taxon>
        <taxon>Gammaproteobacteria</taxon>
        <taxon>Methylococcales</taxon>
        <taxon>Methylococcaceae</taxon>
        <taxon>Candidatus Methylocalor</taxon>
    </lineage>
</organism>